<dbReference type="PROSITE" id="PS00584">
    <property type="entry name" value="PFKB_KINASES_2"/>
    <property type="match status" value="1"/>
</dbReference>
<name>A0ABS4X3B4_9MICO</name>
<evidence type="ECO:0000313" key="4">
    <source>
        <dbReference type="EMBL" id="MBP2382954.1"/>
    </source>
</evidence>
<accession>A0ABS4X3B4</accession>
<keyword evidence="1" id="KW-0808">Transferase</keyword>
<dbReference type="Pfam" id="PF00294">
    <property type="entry name" value="PfkB"/>
    <property type="match status" value="1"/>
</dbReference>
<dbReference type="GO" id="GO:0016301">
    <property type="term" value="F:kinase activity"/>
    <property type="evidence" value="ECO:0007669"/>
    <property type="project" value="UniProtKB-KW"/>
</dbReference>
<sequence length="322" mass="33361">MTSEFDGGLTVVGDASIDHFVQVPHIAQSDNKAIGQYLGSFGGGMSANLAAAAAAHGVSSRLVTSIGDNEESAQALAALQKLGVDVGSVQRVAGQRTWMCFIQLDDSGEKALIGADTGIKLPEAGRIGKGILAGSRIVAPLADDLGWALEIAQQARAVGTKVAIDLEPDAFEPGASLLCDLLSHSDLVFMNTDSAAKLSGHTGTDAHIDAARACHERGVSTVVVGRGRNGAFCSTLHEGTWRAEADVTPRVVDTTGAGDALAGGFLGSLLRGLPSEESLGRAVSQATASTEHLGSRTYLENLNDIEALLQQYPITIERIPHD</sequence>
<proteinExistence type="predicted"/>
<dbReference type="InterPro" id="IPR002173">
    <property type="entry name" value="Carboh/pur_kinase_PfkB_CS"/>
</dbReference>
<keyword evidence="5" id="KW-1185">Reference proteome</keyword>
<protein>
    <submittedName>
        <fullName evidence="4">Sugar/nucleoside kinase (Ribokinase family)</fullName>
    </submittedName>
</protein>
<evidence type="ECO:0000313" key="5">
    <source>
        <dbReference type="Proteomes" id="UP001519290"/>
    </source>
</evidence>
<reference evidence="4 5" key="1">
    <citation type="submission" date="2021-03" db="EMBL/GenBank/DDBJ databases">
        <title>Sequencing the genomes of 1000 actinobacteria strains.</title>
        <authorList>
            <person name="Klenk H.-P."/>
        </authorList>
    </citation>
    <scope>NUCLEOTIDE SEQUENCE [LARGE SCALE GENOMIC DNA]</scope>
    <source>
        <strain evidence="4 5">DSM 14566</strain>
    </source>
</reference>
<dbReference type="RefSeq" id="WP_209903452.1">
    <property type="nucleotide sequence ID" value="NZ_BAAAJW010000023.1"/>
</dbReference>
<dbReference type="PANTHER" id="PTHR10584">
    <property type="entry name" value="SUGAR KINASE"/>
    <property type="match status" value="1"/>
</dbReference>
<evidence type="ECO:0000259" key="3">
    <source>
        <dbReference type="Pfam" id="PF00294"/>
    </source>
</evidence>
<evidence type="ECO:0000256" key="2">
    <source>
        <dbReference type="ARBA" id="ARBA00022777"/>
    </source>
</evidence>
<dbReference type="SUPFAM" id="SSF53613">
    <property type="entry name" value="Ribokinase-like"/>
    <property type="match status" value="1"/>
</dbReference>
<evidence type="ECO:0000256" key="1">
    <source>
        <dbReference type="ARBA" id="ARBA00022679"/>
    </source>
</evidence>
<dbReference type="EMBL" id="JAGIOD010000002">
    <property type="protein sequence ID" value="MBP2382954.1"/>
    <property type="molecule type" value="Genomic_DNA"/>
</dbReference>
<dbReference type="InterPro" id="IPR011611">
    <property type="entry name" value="PfkB_dom"/>
</dbReference>
<dbReference type="Gene3D" id="3.40.1190.20">
    <property type="match status" value="1"/>
</dbReference>
<gene>
    <name evidence="4" type="ORF">JOF43_002943</name>
</gene>
<dbReference type="PANTHER" id="PTHR10584:SF166">
    <property type="entry name" value="RIBOKINASE"/>
    <property type="match status" value="1"/>
</dbReference>
<comment type="caution">
    <text evidence="4">The sequence shown here is derived from an EMBL/GenBank/DDBJ whole genome shotgun (WGS) entry which is preliminary data.</text>
</comment>
<feature type="domain" description="Carbohydrate kinase PfkB" evidence="3">
    <location>
        <begin position="10"/>
        <end position="298"/>
    </location>
</feature>
<keyword evidence="2 4" id="KW-0418">Kinase</keyword>
<dbReference type="InterPro" id="IPR029056">
    <property type="entry name" value="Ribokinase-like"/>
</dbReference>
<dbReference type="Proteomes" id="UP001519290">
    <property type="component" value="Unassembled WGS sequence"/>
</dbReference>
<organism evidence="4 5">
    <name type="scientific">Brachybacterium sacelli</name>
    <dbReference type="NCBI Taxonomy" id="173364"/>
    <lineage>
        <taxon>Bacteria</taxon>
        <taxon>Bacillati</taxon>
        <taxon>Actinomycetota</taxon>
        <taxon>Actinomycetes</taxon>
        <taxon>Micrococcales</taxon>
        <taxon>Dermabacteraceae</taxon>
        <taxon>Brachybacterium</taxon>
    </lineage>
</organism>